<dbReference type="Pfam" id="PF11672">
    <property type="entry name" value="DUF3268"/>
    <property type="match status" value="1"/>
</dbReference>
<gene>
    <name evidence="1" type="ORF">SN811_08310</name>
</gene>
<organism evidence="1">
    <name type="scientific">Ligilactobacillus agilis</name>
    <dbReference type="NCBI Taxonomy" id="1601"/>
    <lineage>
        <taxon>Bacteria</taxon>
        <taxon>Bacillati</taxon>
        <taxon>Bacillota</taxon>
        <taxon>Bacilli</taxon>
        <taxon>Lactobacillales</taxon>
        <taxon>Lactobacillaceae</taxon>
        <taxon>Ligilactobacillus</taxon>
    </lineage>
</organism>
<dbReference type="EMBL" id="BLAP01000030">
    <property type="protein sequence ID" value="GET12331.1"/>
    <property type="molecule type" value="Genomic_DNA"/>
</dbReference>
<evidence type="ECO:0000313" key="1">
    <source>
        <dbReference type="EMBL" id="GET12331.1"/>
    </source>
</evidence>
<sequence length="130" mass="15431">MEEVLSIKHKQTWEVCPWCGNKVVIIDSRSIYGRYYGLIAECVECKARVKLNQSFKGGLLATPEIRQQRMLCHEKFDSVWKKGLADRSQLYKVLADKLNIPRPACHFSYFNLTDLKRAYKIINQYRWWEK</sequence>
<comment type="caution">
    <text evidence="1">The sequence shown here is derived from an EMBL/GenBank/DDBJ whole genome shotgun (WGS) entry which is preliminary data.</text>
</comment>
<proteinExistence type="predicted"/>
<dbReference type="RefSeq" id="WP_172577164.1">
    <property type="nucleotide sequence ID" value="NZ_BLAP01000030.1"/>
</dbReference>
<reference evidence="1" key="1">
    <citation type="submission" date="2019-10" db="EMBL/GenBank/DDBJ databases">
        <title>Lactobacillus agilis SN811 Whole Genome Sequencing Project.</title>
        <authorList>
            <person name="Suzuki S."/>
            <person name="Endo A."/>
            <person name="Maeno S."/>
            <person name="Shiwa Y."/>
            <person name="Matsutani M."/>
            <person name="Kajikawa A."/>
        </authorList>
    </citation>
    <scope>NUCLEOTIDE SEQUENCE</scope>
    <source>
        <strain evidence="1">SN811</strain>
    </source>
</reference>
<dbReference type="InterPro" id="IPR021686">
    <property type="entry name" value="DUF3268"/>
</dbReference>
<name>A0A6F9Y443_9LACO</name>
<accession>A0A6F9Y443</accession>
<dbReference type="Proteomes" id="UP000494160">
    <property type="component" value="Unassembled WGS sequence"/>
</dbReference>
<protein>
    <submittedName>
        <fullName evidence="1">Uncharacterized protein</fullName>
    </submittedName>
</protein>
<dbReference type="AlphaFoldDB" id="A0A6F9Y443"/>